<sequence length="475" mass="54444">MSVYNPPTLQELAVQSLLQNEASTISALGYLPINLFPPLFKEAFTGRHMELLKALLAAWPFSYLPVGALMKTPDVELLQAVLDGVDILQTQKVRPRCWRLRVLDLRNMNQDFWDLWAGRDWYCSTETESNAQKCNELRQDLKLVTDLSLRFHLKEHQTCLLQWAQKRKDCVRLCCVKMTICDFPGEIVKEVLHIFPPENIEDLEIYINQVLPFLGHIAPQLGHMTRLRKCRLIHIFLNSNMVVNNLEDTEEMCAAQFLSPFCKLNSLKHLTVDDISFSSDNMGLLFGCLKTPLESLTISLCHLSQSDLKHLSQCQRLCQLNHLNLRGIVLPRLSVTHLRVLLENTAETLKTLELVNCRMEDYEISALWPALSQCSQLTTVNFYDNDFSTAVLKKLVQSMANLRKMTAEFYPAPLECYDPLGSVLVEEFAEVCSELLDILSSKRQPKTTAFATVICLECCRRCVYDMEAKLCQCWQ</sequence>
<organism evidence="4 5">
    <name type="scientific">Mesocricetus auratus</name>
    <name type="common">Golden hamster</name>
    <dbReference type="NCBI Taxonomy" id="10036"/>
    <lineage>
        <taxon>Eukaryota</taxon>
        <taxon>Metazoa</taxon>
        <taxon>Chordata</taxon>
        <taxon>Craniata</taxon>
        <taxon>Vertebrata</taxon>
        <taxon>Euteleostomi</taxon>
        <taxon>Mammalia</taxon>
        <taxon>Eutheria</taxon>
        <taxon>Euarchontoglires</taxon>
        <taxon>Glires</taxon>
        <taxon>Rodentia</taxon>
        <taxon>Myomorpha</taxon>
        <taxon>Muroidea</taxon>
        <taxon>Cricetidae</taxon>
        <taxon>Cricetinae</taxon>
        <taxon>Mesocricetus</taxon>
    </lineage>
</organism>
<keyword evidence="2" id="KW-0433">Leucine-rich repeat</keyword>
<name>A0ABM2YEW9_MESAU</name>
<dbReference type="PANTHER" id="PTHR14224:SF3">
    <property type="entry name" value="PRAME LIKE 17-RELATED"/>
    <property type="match status" value="1"/>
</dbReference>
<proteinExistence type="inferred from homology"/>
<evidence type="ECO:0000313" key="4">
    <source>
        <dbReference type="Proteomes" id="UP000886700"/>
    </source>
</evidence>
<keyword evidence="4" id="KW-1185">Reference proteome</keyword>
<dbReference type="InterPro" id="IPR032675">
    <property type="entry name" value="LRR_dom_sf"/>
</dbReference>
<accession>A0ABM2YEW9</accession>
<protein>
    <submittedName>
        <fullName evidence="5">PRAME family member 6-like</fullName>
    </submittedName>
</protein>
<dbReference type="InterPro" id="IPR026271">
    <property type="entry name" value="PRAME"/>
</dbReference>
<dbReference type="Gene3D" id="3.80.10.10">
    <property type="entry name" value="Ribonuclease Inhibitor"/>
    <property type="match status" value="1"/>
</dbReference>
<dbReference type="PIRSF" id="PIRSF038286">
    <property type="entry name" value="PRAME"/>
    <property type="match status" value="1"/>
</dbReference>
<evidence type="ECO:0000256" key="2">
    <source>
        <dbReference type="ARBA" id="ARBA00022614"/>
    </source>
</evidence>
<dbReference type="PANTHER" id="PTHR14224">
    <property type="entry name" value="SIMILAR TO PREFERENTIALLY EXPRESSED ANTIGEN IN MELANOMA-LIKE 3"/>
    <property type="match status" value="1"/>
</dbReference>
<evidence type="ECO:0000313" key="5">
    <source>
        <dbReference type="RefSeq" id="XP_040613360.1"/>
    </source>
</evidence>
<evidence type="ECO:0000256" key="1">
    <source>
        <dbReference type="ARBA" id="ARBA00009608"/>
    </source>
</evidence>
<keyword evidence="3" id="KW-0677">Repeat</keyword>
<dbReference type="SUPFAM" id="SSF52047">
    <property type="entry name" value="RNI-like"/>
    <property type="match status" value="1"/>
</dbReference>
<dbReference type="RefSeq" id="XP_040613360.1">
    <property type="nucleotide sequence ID" value="XM_040757426.1"/>
</dbReference>
<dbReference type="InterPro" id="IPR050694">
    <property type="entry name" value="LRRC14/PRAME"/>
</dbReference>
<comment type="similarity">
    <text evidence="1">Belongs to the PRAME family.</text>
</comment>
<reference evidence="5" key="1">
    <citation type="submission" date="2025-08" db="UniProtKB">
        <authorList>
            <consortium name="RefSeq"/>
        </authorList>
    </citation>
    <scope>IDENTIFICATION</scope>
    <source>
        <tissue evidence="5">Liver</tissue>
    </source>
</reference>
<dbReference type="GeneID" id="121144077"/>
<gene>
    <name evidence="5" type="primary">LOC121144077</name>
</gene>
<dbReference type="Proteomes" id="UP000886700">
    <property type="component" value="Unplaced"/>
</dbReference>
<evidence type="ECO:0000256" key="3">
    <source>
        <dbReference type="ARBA" id="ARBA00022737"/>
    </source>
</evidence>